<sequence length="130" mass="14548">MRRIFSYLYYAGCIAFVLCLGLLENGMQEAFSTFSFSSMVPFFGLLFLLGAFVWLKRFVHLSPLEILLCDVVCVLAFLILSPLLPFLGVSILPLSIYTSDLIMFFSFAFLGYFLADTVSAVVTLVKQPKA</sequence>
<feature type="transmembrane region" description="Helical" evidence="1">
    <location>
        <begin position="67"/>
        <end position="89"/>
    </location>
</feature>
<evidence type="ECO:0000313" key="3">
    <source>
        <dbReference type="Proteomes" id="UP000593890"/>
    </source>
</evidence>
<accession>A0A7I8CZQ8</accession>
<dbReference type="KEGG" id="sman:C12CBH8_05650"/>
<name>A0A7I8CZQ8_9FIRM</name>
<evidence type="ECO:0000256" key="1">
    <source>
        <dbReference type="SAM" id="Phobius"/>
    </source>
</evidence>
<protein>
    <submittedName>
        <fullName evidence="2">Uncharacterized protein</fullName>
    </submittedName>
</protein>
<evidence type="ECO:0000313" key="2">
    <source>
        <dbReference type="EMBL" id="BCI59926.1"/>
    </source>
</evidence>
<feature type="transmembrane region" description="Helical" evidence="1">
    <location>
        <begin position="7"/>
        <end position="23"/>
    </location>
</feature>
<feature type="transmembrane region" description="Helical" evidence="1">
    <location>
        <begin position="35"/>
        <end position="55"/>
    </location>
</feature>
<gene>
    <name evidence="2" type="ORF">C12CBH8_05650</name>
</gene>
<dbReference type="RefSeq" id="WP_099323277.1">
    <property type="nucleotide sequence ID" value="NZ_AP023321.1"/>
</dbReference>
<dbReference type="EMBL" id="AP023321">
    <property type="protein sequence ID" value="BCI59926.1"/>
    <property type="molecule type" value="Genomic_DNA"/>
</dbReference>
<keyword evidence="1" id="KW-0472">Membrane</keyword>
<reference evidence="3" key="1">
    <citation type="submission" date="2020-07" db="EMBL/GenBank/DDBJ databases">
        <title>Complete genome sequencing of Clostridia bacterium strain 12CBH8.</title>
        <authorList>
            <person name="Sakamoto M."/>
            <person name="Murakami T."/>
            <person name="Mori H."/>
        </authorList>
    </citation>
    <scope>NUCLEOTIDE SEQUENCE [LARGE SCALE GENOMIC DNA]</scope>
    <source>
        <strain evidence="3">12CBH8</strain>
    </source>
</reference>
<organism evidence="2 3">
    <name type="scientific">Solibaculum mannosilyticum</name>
    <dbReference type="NCBI Taxonomy" id="2780922"/>
    <lineage>
        <taxon>Bacteria</taxon>
        <taxon>Bacillati</taxon>
        <taxon>Bacillota</taxon>
        <taxon>Clostridia</taxon>
        <taxon>Eubacteriales</taxon>
        <taxon>Oscillospiraceae</taxon>
        <taxon>Solibaculum</taxon>
    </lineage>
</organism>
<proteinExistence type="predicted"/>
<feature type="transmembrane region" description="Helical" evidence="1">
    <location>
        <begin position="101"/>
        <end position="125"/>
    </location>
</feature>
<keyword evidence="1" id="KW-1133">Transmembrane helix</keyword>
<keyword evidence="3" id="KW-1185">Reference proteome</keyword>
<keyword evidence="1" id="KW-0812">Transmembrane</keyword>
<dbReference type="Proteomes" id="UP000593890">
    <property type="component" value="Chromosome"/>
</dbReference>
<dbReference type="AlphaFoldDB" id="A0A7I8CZQ8"/>